<evidence type="ECO:0000256" key="1">
    <source>
        <dbReference type="ARBA" id="ARBA00008861"/>
    </source>
</evidence>
<dbReference type="InterPro" id="IPR013024">
    <property type="entry name" value="GGCT-like"/>
</dbReference>
<dbReference type="AlphaFoldDB" id="A0A8H7QZW3"/>
<dbReference type="Proteomes" id="UP000603453">
    <property type="component" value="Unassembled WGS sequence"/>
</dbReference>
<sequence>MSKVVLSRVLCGTEVSQHDESLKMNSVKLVPATLKGYTRSSLKGEEYPAITQTEGQGKVKGVLAQGLTETDIKALDVFEGDWYQRIPVQVTSDEDGTTFDTNVYLYVGDMQLLTGTDWSFQQFLESGKEQKWLDDRCDFFDVDNFHRAS</sequence>
<dbReference type="Pfam" id="PF06094">
    <property type="entry name" value="GGACT"/>
    <property type="match status" value="1"/>
</dbReference>
<feature type="domain" description="Gamma-glutamylcyclotransferase AIG2-like" evidence="4">
    <location>
        <begin position="18"/>
        <end position="119"/>
    </location>
</feature>
<proteinExistence type="inferred from homology"/>
<protein>
    <recommendedName>
        <fullName evidence="3">Putative gamma-glutamylcyclotransferase</fullName>
    </recommendedName>
</protein>
<comment type="caution">
    <text evidence="5">The sequence shown here is derived from an EMBL/GenBank/DDBJ whole genome shotgun (WGS) entry which is preliminary data.</text>
</comment>
<gene>
    <name evidence="5" type="ORF">INT47_001413</name>
</gene>
<evidence type="ECO:0000256" key="2">
    <source>
        <dbReference type="ARBA" id="ARBA00022679"/>
    </source>
</evidence>
<dbReference type="InterPro" id="IPR036568">
    <property type="entry name" value="GGCT-like_sf"/>
</dbReference>
<keyword evidence="6" id="KW-1185">Reference proteome</keyword>
<comment type="similarity">
    <text evidence="1">Belongs to the gamma-glutamylcyclotransferase family.</text>
</comment>
<dbReference type="SUPFAM" id="SSF110857">
    <property type="entry name" value="Gamma-glutamyl cyclotransferase-like"/>
    <property type="match status" value="1"/>
</dbReference>
<dbReference type="EMBL" id="JAEPRD010000072">
    <property type="protein sequence ID" value="KAG2201325.1"/>
    <property type="molecule type" value="Genomic_DNA"/>
</dbReference>
<reference evidence="5" key="1">
    <citation type="submission" date="2020-12" db="EMBL/GenBank/DDBJ databases">
        <title>Metabolic potential, ecology and presence of endohyphal bacteria is reflected in genomic diversity of Mucoromycotina.</title>
        <authorList>
            <person name="Muszewska A."/>
            <person name="Okrasinska A."/>
            <person name="Steczkiewicz K."/>
            <person name="Drgas O."/>
            <person name="Orlowska M."/>
            <person name="Perlinska-Lenart U."/>
            <person name="Aleksandrzak-Piekarczyk T."/>
            <person name="Szatraj K."/>
            <person name="Zielenkiewicz U."/>
            <person name="Pilsyk S."/>
            <person name="Malc E."/>
            <person name="Mieczkowski P."/>
            <person name="Kruszewska J.S."/>
            <person name="Biernat P."/>
            <person name="Pawlowska J."/>
        </authorList>
    </citation>
    <scope>NUCLEOTIDE SEQUENCE</scope>
    <source>
        <strain evidence="5">WA0000017839</strain>
    </source>
</reference>
<name>A0A8H7QZW3_9FUNG</name>
<evidence type="ECO:0000313" key="6">
    <source>
        <dbReference type="Proteomes" id="UP000603453"/>
    </source>
</evidence>
<dbReference type="Gene3D" id="3.10.490.10">
    <property type="entry name" value="Gamma-glutamyl cyclotransferase-like"/>
    <property type="match status" value="1"/>
</dbReference>
<dbReference type="OrthoDB" id="1044435at2759"/>
<accession>A0A8H7QZW3</accession>
<dbReference type="PANTHER" id="PTHR31544">
    <property type="entry name" value="AIG2-LIKE PROTEIN D"/>
    <property type="match status" value="1"/>
</dbReference>
<dbReference type="PANTHER" id="PTHR31544:SF2">
    <property type="entry name" value="AIG2-LIKE PROTEIN D"/>
    <property type="match status" value="1"/>
</dbReference>
<dbReference type="GO" id="GO:0016740">
    <property type="term" value="F:transferase activity"/>
    <property type="evidence" value="ECO:0007669"/>
    <property type="project" value="UniProtKB-KW"/>
</dbReference>
<dbReference type="InterPro" id="IPR009288">
    <property type="entry name" value="AIG2-like_dom"/>
</dbReference>
<organism evidence="5 6">
    <name type="scientific">Mucor saturninus</name>
    <dbReference type="NCBI Taxonomy" id="64648"/>
    <lineage>
        <taxon>Eukaryota</taxon>
        <taxon>Fungi</taxon>
        <taxon>Fungi incertae sedis</taxon>
        <taxon>Mucoromycota</taxon>
        <taxon>Mucoromycotina</taxon>
        <taxon>Mucoromycetes</taxon>
        <taxon>Mucorales</taxon>
        <taxon>Mucorineae</taxon>
        <taxon>Mucoraceae</taxon>
        <taxon>Mucor</taxon>
    </lineage>
</organism>
<keyword evidence="2" id="KW-0808">Transferase</keyword>
<dbReference type="CDD" id="cd06661">
    <property type="entry name" value="GGCT_like"/>
    <property type="match status" value="1"/>
</dbReference>
<evidence type="ECO:0000256" key="3">
    <source>
        <dbReference type="ARBA" id="ARBA00030602"/>
    </source>
</evidence>
<evidence type="ECO:0000259" key="4">
    <source>
        <dbReference type="Pfam" id="PF06094"/>
    </source>
</evidence>
<evidence type="ECO:0000313" key="5">
    <source>
        <dbReference type="EMBL" id="KAG2201325.1"/>
    </source>
</evidence>
<dbReference type="InterPro" id="IPR045038">
    <property type="entry name" value="AIG2-like"/>
</dbReference>